<accession>A0A1I0VHW6</accession>
<dbReference type="OrthoDB" id="1027344at2"/>
<reference evidence="2" key="1">
    <citation type="submission" date="2016-10" db="EMBL/GenBank/DDBJ databases">
        <authorList>
            <person name="Varghese N."/>
            <person name="Submissions S."/>
        </authorList>
    </citation>
    <scope>NUCLEOTIDE SEQUENCE [LARGE SCALE GENOMIC DNA]</scope>
    <source>
        <strain evidence="2">DSM 21789</strain>
    </source>
</reference>
<dbReference type="STRING" id="498292.SAMN05660845_0390"/>
<dbReference type="Proteomes" id="UP000199604">
    <property type="component" value="Unassembled WGS sequence"/>
</dbReference>
<sequence>MFLIVSKYLIPKKYRGLTLFPFVIIRNGFDKTNKVLLNHEKIHIRQQLELLILPFYILYFTDFLIKTIRYKDRNKAYRNIIFEREAYANEKDLDYLKKRSFWKFLKYR</sequence>
<dbReference type="EMBL" id="FOJT01000001">
    <property type="protein sequence ID" value="SFA75633.1"/>
    <property type="molecule type" value="Genomic_DNA"/>
</dbReference>
<proteinExistence type="predicted"/>
<evidence type="ECO:0000313" key="1">
    <source>
        <dbReference type="EMBL" id="SFA75633.1"/>
    </source>
</evidence>
<dbReference type="RefSeq" id="WP_091473376.1">
    <property type="nucleotide sequence ID" value="NZ_FOJT01000001.1"/>
</dbReference>
<gene>
    <name evidence="1" type="ORF">SAMN05660845_0390</name>
</gene>
<name>A0A1I0VHW6_9FLAO</name>
<organism evidence="1 2">
    <name type="scientific">Flavobacterium swingsii</name>
    <dbReference type="NCBI Taxonomy" id="498292"/>
    <lineage>
        <taxon>Bacteria</taxon>
        <taxon>Pseudomonadati</taxon>
        <taxon>Bacteroidota</taxon>
        <taxon>Flavobacteriia</taxon>
        <taxon>Flavobacteriales</taxon>
        <taxon>Flavobacteriaceae</taxon>
        <taxon>Flavobacterium</taxon>
    </lineage>
</organism>
<evidence type="ECO:0008006" key="3">
    <source>
        <dbReference type="Google" id="ProtNLM"/>
    </source>
</evidence>
<evidence type="ECO:0000313" key="2">
    <source>
        <dbReference type="Proteomes" id="UP000199604"/>
    </source>
</evidence>
<dbReference type="AlphaFoldDB" id="A0A1I0VHW6"/>
<keyword evidence="2" id="KW-1185">Reference proteome</keyword>
<protein>
    <recommendedName>
        <fullName evidence="3">Peptidase M56 domain-containing protein</fullName>
    </recommendedName>
</protein>